<protein>
    <submittedName>
        <fullName evidence="1">Uncharacterized protein</fullName>
    </submittedName>
</protein>
<comment type="caution">
    <text evidence="1">The sequence shown here is derived from an EMBL/GenBank/DDBJ whole genome shotgun (WGS) entry which is preliminary data.</text>
</comment>
<evidence type="ECO:0000313" key="1">
    <source>
        <dbReference type="EMBL" id="KAK6629121.1"/>
    </source>
</evidence>
<evidence type="ECO:0000313" key="2">
    <source>
        <dbReference type="Proteomes" id="UP001372834"/>
    </source>
</evidence>
<dbReference type="Proteomes" id="UP001372834">
    <property type="component" value="Unassembled WGS sequence"/>
</dbReference>
<reference evidence="1 2" key="1">
    <citation type="submission" date="2023-10" db="EMBL/GenBank/DDBJ databases">
        <title>Genomes of two closely related lineages of the louse Polyplax serrata with different host specificities.</title>
        <authorList>
            <person name="Martinu J."/>
            <person name="Tarabai H."/>
            <person name="Stefka J."/>
            <person name="Hypsa V."/>
        </authorList>
    </citation>
    <scope>NUCLEOTIDE SEQUENCE [LARGE SCALE GENOMIC DNA]</scope>
    <source>
        <strain evidence="1">HR10_N</strain>
    </source>
</reference>
<feature type="non-terminal residue" evidence="1">
    <location>
        <position position="1"/>
    </location>
</feature>
<accession>A0AAN8S9A8</accession>
<sequence>AIRVLGLMGCPSSALTHSESDRTSPKVKDLCQSQILDFERVDGSRSCGNKASFLTF</sequence>
<dbReference type="EMBL" id="JAWJWE010000036">
    <property type="protein sequence ID" value="KAK6629121.1"/>
    <property type="molecule type" value="Genomic_DNA"/>
</dbReference>
<dbReference type="AlphaFoldDB" id="A0AAN8S9A8"/>
<organism evidence="1 2">
    <name type="scientific">Polyplax serrata</name>
    <name type="common">Common mouse louse</name>
    <dbReference type="NCBI Taxonomy" id="468196"/>
    <lineage>
        <taxon>Eukaryota</taxon>
        <taxon>Metazoa</taxon>
        <taxon>Ecdysozoa</taxon>
        <taxon>Arthropoda</taxon>
        <taxon>Hexapoda</taxon>
        <taxon>Insecta</taxon>
        <taxon>Pterygota</taxon>
        <taxon>Neoptera</taxon>
        <taxon>Paraneoptera</taxon>
        <taxon>Psocodea</taxon>
        <taxon>Troctomorpha</taxon>
        <taxon>Phthiraptera</taxon>
        <taxon>Anoplura</taxon>
        <taxon>Polyplacidae</taxon>
        <taxon>Polyplax</taxon>
    </lineage>
</organism>
<gene>
    <name evidence="1" type="ORF">RUM43_002938</name>
</gene>
<name>A0AAN8S9A8_POLSC</name>
<proteinExistence type="predicted"/>